<accession>A0A7C8ZK81</accession>
<dbReference type="EMBL" id="GISG01140612">
    <property type="protein sequence ID" value="MBA4644971.1"/>
    <property type="molecule type" value="Transcribed_RNA"/>
</dbReference>
<name>A0A7C8ZK81_OPUST</name>
<reference evidence="1" key="1">
    <citation type="journal article" date="2013" name="J. Plant Res.">
        <title>Effect of fungi and light on seed germination of three Opuntia species from semiarid lands of central Mexico.</title>
        <authorList>
            <person name="Delgado-Sanchez P."/>
            <person name="Jimenez-Bremont J.F."/>
            <person name="Guerrero-Gonzalez Mde L."/>
            <person name="Flores J."/>
        </authorList>
    </citation>
    <scope>NUCLEOTIDE SEQUENCE</scope>
    <source>
        <tissue evidence="1">Cladode</tissue>
    </source>
</reference>
<dbReference type="AlphaFoldDB" id="A0A7C8ZK81"/>
<sequence>MALLEPKPPDPASFLPSLHLRCSFLPKLCPVSSLRALDPRLGYSRIGCKNVSSSPPSSTHWPLLSVWFHFRHRELRSEFQYAQAAALGRYRKSDPCLVHPHNPCTTAPHLADVAIIRRFYALVLWALPCPDSFSTIFCPLFPMGSGFVPALSHPVRVTLVCCHCIGLVLVLFSAPQCKHFRNFSVGTLVVINWLPDVGLHQKALASLRSLTFPAPCSNYGSVLLILKISGSTYFPLKRPRMPWFLIHTYLRPTLGFFHPTGYIFWFHLVWQTLFHVLLRCISTKP</sequence>
<dbReference type="EMBL" id="GISG01140617">
    <property type="protein sequence ID" value="MBA4644976.1"/>
    <property type="molecule type" value="Transcribed_RNA"/>
</dbReference>
<organism evidence="1">
    <name type="scientific">Opuntia streptacantha</name>
    <name type="common">Prickly pear cactus</name>
    <name type="synonym">Opuntia cardona</name>
    <dbReference type="NCBI Taxonomy" id="393608"/>
    <lineage>
        <taxon>Eukaryota</taxon>
        <taxon>Viridiplantae</taxon>
        <taxon>Streptophyta</taxon>
        <taxon>Embryophyta</taxon>
        <taxon>Tracheophyta</taxon>
        <taxon>Spermatophyta</taxon>
        <taxon>Magnoliopsida</taxon>
        <taxon>eudicotyledons</taxon>
        <taxon>Gunneridae</taxon>
        <taxon>Pentapetalae</taxon>
        <taxon>Caryophyllales</taxon>
        <taxon>Cactineae</taxon>
        <taxon>Cactaceae</taxon>
        <taxon>Opuntioideae</taxon>
        <taxon>Opuntia</taxon>
    </lineage>
</organism>
<protein>
    <submittedName>
        <fullName evidence="1">Uncharacterized protein</fullName>
    </submittedName>
</protein>
<evidence type="ECO:0000313" key="1">
    <source>
        <dbReference type="EMBL" id="MBA4644976.1"/>
    </source>
</evidence>
<proteinExistence type="predicted"/>
<reference evidence="1" key="2">
    <citation type="submission" date="2020-07" db="EMBL/GenBank/DDBJ databases">
        <authorList>
            <person name="Vera ALvarez R."/>
            <person name="Arias-Moreno D.M."/>
            <person name="Jimenez-Jacinto V."/>
            <person name="Jimenez-Bremont J.F."/>
            <person name="Swaminathan K."/>
            <person name="Moose S.P."/>
            <person name="Guerrero-Gonzalez M.L."/>
            <person name="Marino-Ramirez L."/>
            <person name="Landsman D."/>
            <person name="Rodriguez-Kessler M."/>
            <person name="Delgado-Sanchez P."/>
        </authorList>
    </citation>
    <scope>NUCLEOTIDE SEQUENCE</scope>
    <source>
        <tissue evidence="1">Cladode</tissue>
    </source>
</reference>